<accession>A0A834P1A8</accession>
<keyword evidence="7" id="KW-1185">Reference proteome</keyword>
<evidence type="ECO:0000256" key="5">
    <source>
        <dbReference type="ARBA" id="ARBA00023180"/>
    </source>
</evidence>
<protein>
    <submittedName>
        <fullName evidence="6">Uncharacterized protein</fullName>
    </submittedName>
</protein>
<dbReference type="GO" id="GO:0005576">
    <property type="term" value="C:extracellular region"/>
    <property type="evidence" value="ECO:0007669"/>
    <property type="project" value="UniProtKB-SubCell"/>
</dbReference>
<dbReference type="AlphaFoldDB" id="A0A834P1A8"/>
<comment type="similarity">
    <text evidence="2">Belongs to the UPF0669 family.</text>
</comment>
<dbReference type="PANTHER" id="PTHR31703">
    <property type="entry name" value="UPF0669 PROTEIN C6ORF120"/>
    <property type="match status" value="1"/>
</dbReference>
<evidence type="ECO:0000256" key="1">
    <source>
        <dbReference type="ARBA" id="ARBA00004613"/>
    </source>
</evidence>
<keyword evidence="5" id="KW-0325">Glycoprotein</keyword>
<comment type="caution">
    <text evidence="6">The sequence shown here is derived from an EMBL/GenBank/DDBJ whole genome shotgun (WGS) entry which is preliminary data.</text>
</comment>
<proteinExistence type="inferred from homology"/>
<dbReference type="EMBL" id="JACSDY010000007">
    <property type="protein sequence ID" value="KAF7423834.1"/>
    <property type="molecule type" value="Genomic_DNA"/>
</dbReference>
<evidence type="ECO:0000256" key="2">
    <source>
        <dbReference type="ARBA" id="ARBA00008960"/>
    </source>
</evidence>
<evidence type="ECO:0000256" key="3">
    <source>
        <dbReference type="ARBA" id="ARBA00022525"/>
    </source>
</evidence>
<comment type="subcellular location">
    <subcellularLocation>
        <location evidence="1">Secreted</location>
    </subcellularLocation>
</comment>
<keyword evidence="4" id="KW-0732">Signal</keyword>
<name>A0A834P1A8_VESPE</name>
<dbReference type="PANTHER" id="PTHR31703:SF2">
    <property type="entry name" value="UPF0669 PROTEIN C6ORF120"/>
    <property type="match status" value="1"/>
</dbReference>
<keyword evidence="3" id="KW-0964">Secreted</keyword>
<dbReference type="InterPro" id="IPR031420">
    <property type="entry name" value="UPF0669"/>
</dbReference>
<evidence type="ECO:0000313" key="6">
    <source>
        <dbReference type="EMBL" id="KAF7423834.1"/>
    </source>
</evidence>
<reference evidence="6" key="1">
    <citation type="journal article" date="2020" name="G3 (Bethesda)">
        <title>High-Quality Assemblies for Three Invasive Social Wasps from the &lt;i&gt;Vespula&lt;/i&gt; Genus.</title>
        <authorList>
            <person name="Harrop T.W.R."/>
            <person name="Guhlin J."/>
            <person name="McLaughlin G.M."/>
            <person name="Permina E."/>
            <person name="Stockwell P."/>
            <person name="Gilligan J."/>
            <person name="Le Lec M.F."/>
            <person name="Gruber M.A.M."/>
            <person name="Quinn O."/>
            <person name="Lovegrove M."/>
            <person name="Duncan E.J."/>
            <person name="Remnant E.J."/>
            <person name="Van Eeckhoven J."/>
            <person name="Graham B."/>
            <person name="Knapp R.A."/>
            <person name="Langford K.W."/>
            <person name="Kronenberg Z."/>
            <person name="Press M.O."/>
            <person name="Eacker S.M."/>
            <person name="Wilson-Rankin E.E."/>
            <person name="Purcell J."/>
            <person name="Lester P.J."/>
            <person name="Dearden P.K."/>
        </authorList>
    </citation>
    <scope>NUCLEOTIDE SEQUENCE</scope>
    <source>
        <strain evidence="6">Volc-1</strain>
    </source>
</reference>
<organism evidence="6 7">
    <name type="scientific">Vespula pensylvanica</name>
    <name type="common">Western yellow jacket</name>
    <name type="synonym">Wasp</name>
    <dbReference type="NCBI Taxonomy" id="30213"/>
    <lineage>
        <taxon>Eukaryota</taxon>
        <taxon>Metazoa</taxon>
        <taxon>Ecdysozoa</taxon>
        <taxon>Arthropoda</taxon>
        <taxon>Hexapoda</taxon>
        <taxon>Insecta</taxon>
        <taxon>Pterygota</taxon>
        <taxon>Neoptera</taxon>
        <taxon>Endopterygota</taxon>
        <taxon>Hymenoptera</taxon>
        <taxon>Apocrita</taxon>
        <taxon>Aculeata</taxon>
        <taxon>Vespoidea</taxon>
        <taxon>Vespidae</taxon>
        <taxon>Vespinae</taxon>
        <taxon>Vespula</taxon>
    </lineage>
</organism>
<sequence>MLRSRQPRDRLSYCDSKCWSAGTTQEVNRELLKNFKTSRSLATISYRLQVSYVEYARDNNDIEIITVTRDTDDRAKTSARIAARRSHEKATIDDDDTFKLIPPCSRECSRLPCILSLNEELLHYVSDDVSSGSYKYYSLMYEGIIKIQLISQNGDADLYASHTTTKLTYEPDHYSLQSTTCGEDIIVVPDSFKRPVSIGVYGHPSHELSKYTLLVYEVISTDEDATYDQKTENIYKDSDNKKKSPTFLVTFLKSIGNVLFEILF</sequence>
<evidence type="ECO:0000313" key="7">
    <source>
        <dbReference type="Proteomes" id="UP000600918"/>
    </source>
</evidence>
<evidence type="ECO:0000256" key="4">
    <source>
        <dbReference type="ARBA" id="ARBA00022729"/>
    </source>
</evidence>
<dbReference type="Pfam" id="PF17065">
    <property type="entry name" value="UPF0669"/>
    <property type="match status" value="1"/>
</dbReference>
<gene>
    <name evidence="6" type="ORF">H0235_009117</name>
</gene>
<dbReference type="Proteomes" id="UP000600918">
    <property type="component" value="Unassembled WGS sequence"/>
</dbReference>